<proteinExistence type="predicted"/>
<keyword evidence="1" id="KW-0472">Membrane</keyword>
<accession>A0A7U4QJ96</accession>
<name>A0A7U4QJ96_DESA2</name>
<keyword evidence="1" id="KW-0812">Transmembrane</keyword>
<gene>
    <name evidence="2" type="ORF">HS1_000572</name>
</gene>
<sequence length="214" mass="24645">MEEIQAKKRFGLLSIMGAIVGVASLWFVDLYCLLLGVVAVFLSVFGLRRGERLNTLGMILGSIAIIFVNLQFIGIVKSNSKTNDDIEHLFKSIIISNQAYEILKNLPPHKRLSDEDTHKMITLWEKAIEEAEKVDVDNINRYIPEFSKHYKEEFIKGLHLLIDGYKNSNDGKKLQGAFLMDSWGIWNNKNHNIYRKIKKKKMSLIELLYETIKS</sequence>
<dbReference type="KEGG" id="daw:HS1_000572"/>
<dbReference type="RefSeq" id="WP_066060733.1">
    <property type="nucleotide sequence ID" value="NZ_CP013015.1"/>
</dbReference>
<protein>
    <submittedName>
        <fullName evidence="2">Membrane protein</fullName>
    </submittedName>
</protein>
<feature type="transmembrane region" description="Helical" evidence="1">
    <location>
        <begin position="57"/>
        <end position="76"/>
    </location>
</feature>
<keyword evidence="1" id="KW-1133">Transmembrane helix</keyword>
<dbReference type="EMBL" id="CP013015">
    <property type="protein sequence ID" value="AMM40378.1"/>
    <property type="molecule type" value="Genomic_DNA"/>
</dbReference>
<dbReference type="Proteomes" id="UP000070560">
    <property type="component" value="Chromosome"/>
</dbReference>
<feature type="transmembrane region" description="Helical" evidence="1">
    <location>
        <begin position="12"/>
        <end position="45"/>
    </location>
</feature>
<reference evidence="2 3" key="1">
    <citation type="submission" date="2015-10" db="EMBL/GenBank/DDBJ databases">
        <title>Candidatus Desulfofervidus auxilii, a hydrogenotrophic sulfate-reducing bacterium involved in the thermophilic anaerobic oxidation of methane.</title>
        <authorList>
            <person name="Krukenberg V."/>
            <person name="Richter M."/>
            <person name="Wegener G."/>
        </authorList>
    </citation>
    <scope>NUCLEOTIDE SEQUENCE [LARGE SCALE GENOMIC DNA]</scope>
    <source>
        <strain evidence="2 3">HS1</strain>
    </source>
</reference>
<evidence type="ECO:0000313" key="3">
    <source>
        <dbReference type="Proteomes" id="UP000070560"/>
    </source>
</evidence>
<dbReference type="AlphaFoldDB" id="A0A7U4QJ96"/>
<organism evidence="2 3">
    <name type="scientific">Desulfofervidus auxilii</name>
    <dbReference type="NCBI Taxonomy" id="1621989"/>
    <lineage>
        <taxon>Bacteria</taxon>
        <taxon>Pseudomonadati</taxon>
        <taxon>Thermodesulfobacteriota</taxon>
        <taxon>Candidatus Desulfofervidia</taxon>
        <taxon>Candidatus Desulfofervidales</taxon>
        <taxon>Candidatus Desulfofervidaceae</taxon>
        <taxon>Candidatus Desulfofervidus</taxon>
    </lineage>
</organism>
<keyword evidence="3" id="KW-1185">Reference proteome</keyword>
<evidence type="ECO:0000313" key="2">
    <source>
        <dbReference type="EMBL" id="AMM40378.1"/>
    </source>
</evidence>
<evidence type="ECO:0000256" key="1">
    <source>
        <dbReference type="SAM" id="Phobius"/>
    </source>
</evidence>